<dbReference type="PANTHER" id="PTHR34978:SF3">
    <property type="entry name" value="SLR0241 PROTEIN"/>
    <property type="match status" value="1"/>
</dbReference>
<dbReference type="InterPro" id="IPR052173">
    <property type="entry name" value="Beta-lactam_resp_regulator"/>
</dbReference>
<evidence type="ECO:0000313" key="4">
    <source>
        <dbReference type="EMBL" id="MDO5972016.1"/>
    </source>
</evidence>
<dbReference type="RefSeq" id="WP_303279734.1">
    <property type="nucleotide sequence ID" value="NZ_JAUOEK010000183.1"/>
</dbReference>
<evidence type="ECO:0000256" key="1">
    <source>
        <dbReference type="SAM" id="MobiDB-lite"/>
    </source>
</evidence>
<dbReference type="Proteomes" id="UP001176883">
    <property type="component" value="Unassembled WGS sequence"/>
</dbReference>
<dbReference type="PANTHER" id="PTHR34978">
    <property type="entry name" value="POSSIBLE SENSOR-TRANSDUCER PROTEIN BLAR"/>
    <property type="match status" value="1"/>
</dbReference>
<feature type="transmembrane region" description="Helical" evidence="2">
    <location>
        <begin position="34"/>
        <end position="54"/>
    </location>
</feature>
<feature type="region of interest" description="Disordered" evidence="1">
    <location>
        <begin position="517"/>
        <end position="538"/>
    </location>
</feature>
<dbReference type="InterPro" id="IPR008756">
    <property type="entry name" value="Peptidase_M56"/>
</dbReference>
<gene>
    <name evidence="4" type="ORF">Q4Q35_19625</name>
</gene>
<evidence type="ECO:0000259" key="3">
    <source>
        <dbReference type="Pfam" id="PF05569"/>
    </source>
</evidence>
<dbReference type="Pfam" id="PF05569">
    <property type="entry name" value="Peptidase_M56"/>
    <property type="match status" value="1"/>
</dbReference>
<dbReference type="SUPFAM" id="SSF49464">
    <property type="entry name" value="Carboxypeptidase regulatory domain-like"/>
    <property type="match status" value="2"/>
</dbReference>
<dbReference type="Gene3D" id="2.60.40.1120">
    <property type="entry name" value="Carboxypeptidase-like, regulatory domain"/>
    <property type="match status" value="1"/>
</dbReference>
<dbReference type="EMBL" id="JAUOEK010000183">
    <property type="protein sequence ID" value="MDO5972016.1"/>
    <property type="molecule type" value="Genomic_DNA"/>
</dbReference>
<comment type="caution">
    <text evidence="4">The sequence shown here is derived from an EMBL/GenBank/DDBJ whole genome shotgun (WGS) entry which is preliminary data.</text>
</comment>
<protein>
    <submittedName>
        <fullName evidence="4">M56 family metallopeptidase</fullName>
    </submittedName>
</protein>
<organism evidence="4 5">
    <name type="scientific">Flavivirga aquimarina</name>
    <dbReference type="NCBI Taxonomy" id="2027862"/>
    <lineage>
        <taxon>Bacteria</taxon>
        <taxon>Pseudomonadati</taxon>
        <taxon>Bacteroidota</taxon>
        <taxon>Flavobacteriia</taxon>
        <taxon>Flavobacteriales</taxon>
        <taxon>Flavobacteriaceae</taxon>
        <taxon>Flavivirga</taxon>
    </lineage>
</organism>
<dbReference type="InterPro" id="IPR008969">
    <property type="entry name" value="CarboxyPept-like_regulatory"/>
</dbReference>
<name>A0ABT8WFX3_9FLAO</name>
<reference evidence="4" key="1">
    <citation type="submission" date="2023-07" db="EMBL/GenBank/DDBJ databases">
        <title>Two novel species in the genus Flavivirga.</title>
        <authorList>
            <person name="Kwon K."/>
        </authorList>
    </citation>
    <scope>NUCLEOTIDE SEQUENCE</scope>
    <source>
        <strain evidence="4">KCTC 52353</strain>
    </source>
</reference>
<feature type="domain" description="Peptidase M56" evidence="3">
    <location>
        <begin position="146"/>
        <end position="249"/>
    </location>
</feature>
<keyword evidence="2" id="KW-0812">Transmembrane</keyword>
<sequence length="615" mass="70339">MEYLLKASAVITIFYLCYKLFLQLDTFFEANRGFLLLGLITAFTIPFLVIPIYIEYSPTPITNYELGEDLTIIETTEKPFNIFEYIPFVYLLGIVFFTLRFLFQFVSLSLILINNKKENQDNFKLIETKNTVSPFSFFNWIVYNPTLFNTTELEQIITHEKVHARQYHSIDILLMQLACIVLWFNPFVWLYNKDLKQNLEFIADQNAQRQSHCKKSYQCTLLKASISTHQITLSNNFYNSLIKKRIIMLQKSKSKKSNLFKYALVLPFLALLLMSYNTEEVYVETSLEEESKIIKNDKQIFQKENDEFIVNGTVTDIYDNPVPKSSIEIKETLPDVMTNSLGKLKPNVLEPTTIKSGNTSPYIIDGEELSKKDFKKIAKNNVYSTTVLKDTGYISKNGKPINSIKNQEEFIILGKVMLHNKIGLENSSVTIKEKSRSVITDSNGNYKIRASIGDKITFSRKSLVSKEVEVKNKENINVILRTSNGLSIDASNPKKPIYYLNDKKISKKEFGTILHDSMKKAKSSKNDKPNSKDANQNENTFLISGIVSNKKGKPIQGAMILNGSSNGVMTNSTGKYAIKAIEGDELVFSFKDMETQKFEVKKNKTIDVNLAKKKK</sequence>
<feature type="transmembrane region" description="Helical" evidence="2">
    <location>
        <begin position="172"/>
        <end position="191"/>
    </location>
</feature>
<proteinExistence type="predicted"/>
<dbReference type="CDD" id="cd07341">
    <property type="entry name" value="M56_BlaR1_MecR1_like"/>
    <property type="match status" value="1"/>
</dbReference>
<accession>A0ABT8WFX3</accession>
<feature type="transmembrane region" description="Helical" evidence="2">
    <location>
        <begin position="6"/>
        <end position="22"/>
    </location>
</feature>
<keyword evidence="2" id="KW-1133">Transmembrane helix</keyword>
<feature type="transmembrane region" description="Helical" evidence="2">
    <location>
        <begin position="88"/>
        <end position="113"/>
    </location>
</feature>
<keyword evidence="2" id="KW-0472">Membrane</keyword>
<evidence type="ECO:0000313" key="5">
    <source>
        <dbReference type="Proteomes" id="UP001176883"/>
    </source>
</evidence>
<keyword evidence="5" id="KW-1185">Reference proteome</keyword>
<feature type="compositionally biased region" description="Basic and acidic residues" evidence="1">
    <location>
        <begin position="517"/>
        <end position="531"/>
    </location>
</feature>
<evidence type="ECO:0000256" key="2">
    <source>
        <dbReference type="SAM" id="Phobius"/>
    </source>
</evidence>
<dbReference type="Pfam" id="PF13715">
    <property type="entry name" value="CarbopepD_reg_2"/>
    <property type="match status" value="1"/>
</dbReference>